<feature type="transmembrane region" description="Helical" evidence="1">
    <location>
        <begin position="128"/>
        <end position="146"/>
    </location>
</feature>
<feature type="transmembrane region" description="Helical" evidence="1">
    <location>
        <begin position="99"/>
        <end position="116"/>
    </location>
</feature>
<dbReference type="EMBL" id="JABEQO010000002">
    <property type="protein sequence ID" value="MBB2163402.1"/>
    <property type="molecule type" value="Genomic_DNA"/>
</dbReference>
<protein>
    <submittedName>
        <fullName evidence="3">Phosphatase PAP2 family protein</fullName>
    </submittedName>
</protein>
<evidence type="ECO:0000313" key="8">
    <source>
        <dbReference type="Proteomes" id="UP000561077"/>
    </source>
</evidence>
<dbReference type="SUPFAM" id="SSF48317">
    <property type="entry name" value="Acid phosphatase/Vanadium-dependent haloperoxidase"/>
    <property type="match status" value="1"/>
</dbReference>
<feature type="transmembrane region" description="Helical" evidence="1">
    <location>
        <begin position="153"/>
        <end position="171"/>
    </location>
</feature>
<sequence length="190" mass="20701">MELDRFLTDFGDGAVLLPIVGVSIILFAAFGWMRGAIIWGAISGTALAVLMLAKLAGLEWAYLSDSLGRPLSVSGHVSAGTAIYGSLINILIFRKKRLFPFYLPVPVVIAYMFSYTRLVLHSHTLPEVLLGGALGISVAVASTCLLVPMPRRVILPTFAVLTIVIFSFYGYHSDTEIMLQTDFSKWAPSF</sequence>
<keyword evidence="1" id="KW-0812">Transmembrane</keyword>
<feature type="domain" description="Phosphatidic acid phosphatase type 2/haloperoxidase" evidence="2">
    <location>
        <begin position="73"/>
        <end position="144"/>
    </location>
</feature>
<accession>A0A7W4IIF8</accession>
<dbReference type="Proteomes" id="UP000561077">
    <property type="component" value="Unassembled WGS sequence"/>
</dbReference>
<evidence type="ECO:0000313" key="3">
    <source>
        <dbReference type="EMBL" id="MBB2163402.1"/>
    </source>
</evidence>
<proteinExistence type="predicted"/>
<keyword evidence="1" id="KW-1133">Transmembrane helix</keyword>
<dbReference type="EMBL" id="JABEQP010000007">
    <property type="protein sequence ID" value="MBB2198174.1"/>
    <property type="molecule type" value="Genomic_DNA"/>
</dbReference>
<evidence type="ECO:0000313" key="7">
    <source>
        <dbReference type="Proteomes" id="UP000540490"/>
    </source>
</evidence>
<evidence type="ECO:0000313" key="6">
    <source>
        <dbReference type="Proteomes" id="UP000530320"/>
    </source>
</evidence>
<dbReference type="EMBL" id="JABEQN010000002">
    <property type="protein sequence ID" value="MBB2192481.1"/>
    <property type="molecule type" value="Genomic_DNA"/>
</dbReference>
<dbReference type="Gene3D" id="1.20.144.10">
    <property type="entry name" value="Phosphatidic acid phosphatase type 2/haloperoxidase"/>
    <property type="match status" value="1"/>
</dbReference>
<evidence type="ECO:0000313" key="4">
    <source>
        <dbReference type="EMBL" id="MBB2192481.1"/>
    </source>
</evidence>
<feature type="transmembrane region" description="Helical" evidence="1">
    <location>
        <begin position="13"/>
        <end position="30"/>
    </location>
</feature>
<dbReference type="RefSeq" id="WP_182972527.1">
    <property type="nucleotide sequence ID" value="NZ_JABEQN010000002.1"/>
</dbReference>
<reference evidence="6 7" key="1">
    <citation type="submission" date="2020-04" db="EMBL/GenBank/DDBJ databases">
        <title>Description of novel Gluconacetobacter.</title>
        <authorList>
            <person name="Sombolestani A."/>
        </authorList>
    </citation>
    <scope>NUCLEOTIDE SEQUENCE [LARGE SCALE GENOMIC DNA]</scope>
    <source>
        <strain evidence="4 7">LMG 1728</strain>
        <strain evidence="3 8">LMG 1731</strain>
        <strain evidence="5 6">LMG 22058</strain>
    </source>
</reference>
<evidence type="ECO:0000256" key="1">
    <source>
        <dbReference type="SAM" id="Phobius"/>
    </source>
</evidence>
<name>A0A7W4IIF8_9PROT</name>
<feature type="transmembrane region" description="Helical" evidence="1">
    <location>
        <begin position="37"/>
        <end position="53"/>
    </location>
</feature>
<feature type="transmembrane region" description="Helical" evidence="1">
    <location>
        <begin position="73"/>
        <end position="92"/>
    </location>
</feature>
<dbReference type="AlphaFoldDB" id="A0A7W4IIF8"/>
<organism evidence="3 8">
    <name type="scientific">Gluconacetobacter dulcium</name>
    <dbReference type="NCBI Taxonomy" id="2729096"/>
    <lineage>
        <taxon>Bacteria</taxon>
        <taxon>Pseudomonadati</taxon>
        <taxon>Pseudomonadota</taxon>
        <taxon>Alphaproteobacteria</taxon>
        <taxon>Acetobacterales</taxon>
        <taxon>Acetobacteraceae</taxon>
        <taxon>Gluconacetobacter</taxon>
    </lineage>
</organism>
<dbReference type="InterPro" id="IPR000326">
    <property type="entry name" value="PAP2/HPO"/>
</dbReference>
<dbReference type="Pfam" id="PF01569">
    <property type="entry name" value="PAP2"/>
    <property type="match status" value="1"/>
</dbReference>
<dbReference type="InterPro" id="IPR036938">
    <property type="entry name" value="PAP2/HPO_sf"/>
</dbReference>
<dbReference type="Proteomes" id="UP000540490">
    <property type="component" value="Unassembled WGS sequence"/>
</dbReference>
<keyword evidence="1" id="KW-0472">Membrane</keyword>
<evidence type="ECO:0000259" key="2">
    <source>
        <dbReference type="Pfam" id="PF01569"/>
    </source>
</evidence>
<comment type="caution">
    <text evidence="3">The sequence shown here is derived from an EMBL/GenBank/DDBJ whole genome shotgun (WGS) entry which is preliminary data.</text>
</comment>
<evidence type="ECO:0000313" key="5">
    <source>
        <dbReference type="EMBL" id="MBB2198174.1"/>
    </source>
</evidence>
<gene>
    <name evidence="4" type="ORF">HLH25_02285</name>
    <name evidence="3" type="ORF">HLH26_02415</name>
    <name evidence="5" type="ORF">HLH44_12045</name>
</gene>
<dbReference type="Proteomes" id="UP000530320">
    <property type="component" value="Unassembled WGS sequence"/>
</dbReference>
<keyword evidence="7" id="KW-1185">Reference proteome</keyword>